<feature type="compositionally biased region" description="Polar residues" evidence="2">
    <location>
        <begin position="82"/>
        <end position="94"/>
    </location>
</feature>
<feature type="compositionally biased region" description="Basic and acidic residues" evidence="2">
    <location>
        <begin position="1119"/>
        <end position="1130"/>
    </location>
</feature>
<reference evidence="3" key="1">
    <citation type="journal article" date="2023" name="G3 (Bethesda)">
        <title>A reference genome for the long-term kleptoplast-retaining sea slug Elysia crispata morphotype clarki.</title>
        <authorList>
            <person name="Eastman K.E."/>
            <person name="Pendleton A.L."/>
            <person name="Shaikh M.A."/>
            <person name="Suttiyut T."/>
            <person name="Ogas R."/>
            <person name="Tomko P."/>
            <person name="Gavelis G."/>
            <person name="Widhalm J.R."/>
            <person name="Wisecaver J.H."/>
        </authorList>
    </citation>
    <scope>NUCLEOTIDE SEQUENCE</scope>
    <source>
        <strain evidence="3">ECLA1</strain>
    </source>
</reference>
<feature type="region of interest" description="Disordered" evidence="2">
    <location>
        <begin position="706"/>
        <end position="867"/>
    </location>
</feature>
<dbReference type="GO" id="GO:0005814">
    <property type="term" value="C:centriole"/>
    <property type="evidence" value="ECO:0007669"/>
    <property type="project" value="TreeGrafter"/>
</dbReference>
<feature type="compositionally biased region" description="Polar residues" evidence="2">
    <location>
        <begin position="1204"/>
        <end position="1213"/>
    </location>
</feature>
<dbReference type="PANTHER" id="PTHR14926:SF1">
    <property type="entry name" value="M-PHASE PHOSPHOPROTEIN 9"/>
    <property type="match status" value="1"/>
</dbReference>
<feature type="compositionally biased region" description="Polar residues" evidence="2">
    <location>
        <begin position="1439"/>
        <end position="1453"/>
    </location>
</feature>
<feature type="compositionally biased region" description="Basic and acidic residues" evidence="2">
    <location>
        <begin position="1568"/>
        <end position="1595"/>
    </location>
</feature>
<evidence type="ECO:0000313" key="3">
    <source>
        <dbReference type="EMBL" id="KAK3740812.1"/>
    </source>
</evidence>
<accession>A0AAE0YCF7</accession>
<comment type="caution">
    <text evidence="3">The sequence shown here is derived from an EMBL/GenBank/DDBJ whole genome shotgun (WGS) entry which is preliminary data.</text>
</comment>
<feature type="compositionally biased region" description="Polar residues" evidence="2">
    <location>
        <begin position="1510"/>
        <end position="1535"/>
    </location>
</feature>
<feature type="compositionally biased region" description="Polar residues" evidence="2">
    <location>
        <begin position="1421"/>
        <end position="1430"/>
    </location>
</feature>
<feature type="coiled-coil region" evidence="1">
    <location>
        <begin position="1323"/>
        <end position="1392"/>
    </location>
</feature>
<feature type="compositionally biased region" description="Basic residues" evidence="2">
    <location>
        <begin position="1083"/>
        <end position="1094"/>
    </location>
</feature>
<feature type="compositionally biased region" description="Basic and acidic residues" evidence="2">
    <location>
        <begin position="441"/>
        <end position="453"/>
    </location>
</feature>
<feature type="compositionally biased region" description="Basic and acidic residues" evidence="2">
    <location>
        <begin position="113"/>
        <end position="127"/>
    </location>
</feature>
<feature type="region of interest" description="Disordered" evidence="2">
    <location>
        <begin position="962"/>
        <end position="1146"/>
    </location>
</feature>
<feature type="compositionally biased region" description="Basic and acidic residues" evidence="2">
    <location>
        <begin position="238"/>
        <end position="256"/>
    </location>
</feature>
<feature type="compositionally biased region" description="Basic and acidic residues" evidence="2">
    <location>
        <begin position="962"/>
        <end position="974"/>
    </location>
</feature>
<feature type="coiled-coil region" evidence="1">
    <location>
        <begin position="1218"/>
        <end position="1273"/>
    </location>
</feature>
<protein>
    <submittedName>
        <fullName evidence="3">Uncharacterized protein</fullName>
    </submittedName>
</protein>
<dbReference type="PANTHER" id="PTHR14926">
    <property type="entry name" value="M-PHASE PHOSPHOPROTEIN 9"/>
    <property type="match status" value="1"/>
</dbReference>
<feature type="compositionally biased region" description="Polar residues" evidence="2">
    <location>
        <begin position="1551"/>
        <end position="1560"/>
    </location>
</feature>
<feature type="compositionally biased region" description="Polar residues" evidence="2">
    <location>
        <begin position="148"/>
        <end position="161"/>
    </location>
</feature>
<feature type="region of interest" description="Disordered" evidence="2">
    <location>
        <begin position="620"/>
        <end position="657"/>
    </location>
</feature>
<feature type="coiled-coil region" evidence="1">
    <location>
        <begin position="918"/>
        <end position="945"/>
    </location>
</feature>
<evidence type="ECO:0000256" key="1">
    <source>
        <dbReference type="SAM" id="Coils"/>
    </source>
</evidence>
<dbReference type="Proteomes" id="UP001283361">
    <property type="component" value="Unassembled WGS sequence"/>
</dbReference>
<feature type="region of interest" description="Disordered" evidence="2">
    <location>
        <begin position="1400"/>
        <end position="1467"/>
    </location>
</feature>
<feature type="compositionally biased region" description="Acidic residues" evidence="2">
    <location>
        <begin position="713"/>
        <end position="728"/>
    </location>
</feature>
<proteinExistence type="predicted"/>
<feature type="compositionally biased region" description="Polar residues" evidence="2">
    <location>
        <begin position="1053"/>
        <end position="1062"/>
    </location>
</feature>
<feature type="compositionally biased region" description="Low complexity" evidence="2">
    <location>
        <begin position="641"/>
        <end position="651"/>
    </location>
</feature>
<keyword evidence="4" id="KW-1185">Reference proteome</keyword>
<feature type="compositionally biased region" description="Basic and acidic residues" evidence="2">
    <location>
        <begin position="313"/>
        <end position="322"/>
    </location>
</feature>
<feature type="compositionally biased region" description="Acidic residues" evidence="2">
    <location>
        <begin position="389"/>
        <end position="398"/>
    </location>
</feature>
<feature type="region of interest" description="Disordered" evidence="2">
    <location>
        <begin position="31"/>
        <end position="293"/>
    </location>
</feature>
<feature type="compositionally biased region" description="Polar residues" evidence="2">
    <location>
        <begin position="423"/>
        <end position="436"/>
    </location>
</feature>
<feature type="compositionally biased region" description="Acidic residues" evidence="2">
    <location>
        <begin position="762"/>
        <end position="774"/>
    </location>
</feature>
<evidence type="ECO:0000313" key="4">
    <source>
        <dbReference type="Proteomes" id="UP001283361"/>
    </source>
</evidence>
<feature type="compositionally biased region" description="Low complexity" evidence="2">
    <location>
        <begin position="751"/>
        <end position="761"/>
    </location>
</feature>
<dbReference type="EMBL" id="JAWDGP010006459">
    <property type="protein sequence ID" value="KAK3740812.1"/>
    <property type="molecule type" value="Genomic_DNA"/>
</dbReference>
<feature type="region of interest" description="Disordered" evidence="2">
    <location>
        <begin position="1183"/>
        <end position="1214"/>
    </location>
</feature>
<gene>
    <name evidence="3" type="ORF">RRG08_042797</name>
</gene>
<keyword evidence="1" id="KW-0175">Coiled coil</keyword>
<feature type="compositionally biased region" description="Basic and acidic residues" evidence="2">
    <location>
        <begin position="183"/>
        <end position="198"/>
    </location>
</feature>
<feature type="compositionally biased region" description="Basic and acidic residues" evidence="2">
    <location>
        <begin position="282"/>
        <end position="293"/>
    </location>
</feature>
<feature type="compositionally biased region" description="Polar residues" evidence="2">
    <location>
        <begin position="1400"/>
        <end position="1413"/>
    </location>
</feature>
<organism evidence="3 4">
    <name type="scientific">Elysia crispata</name>
    <name type="common">lettuce slug</name>
    <dbReference type="NCBI Taxonomy" id="231223"/>
    <lineage>
        <taxon>Eukaryota</taxon>
        <taxon>Metazoa</taxon>
        <taxon>Spiralia</taxon>
        <taxon>Lophotrochozoa</taxon>
        <taxon>Mollusca</taxon>
        <taxon>Gastropoda</taxon>
        <taxon>Heterobranchia</taxon>
        <taxon>Euthyneura</taxon>
        <taxon>Panpulmonata</taxon>
        <taxon>Sacoglossa</taxon>
        <taxon>Placobranchoidea</taxon>
        <taxon>Plakobranchidae</taxon>
        <taxon>Elysia</taxon>
    </lineage>
</organism>
<dbReference type="InterPro" id="IPR026636">
    <property type="entry name" value="MPHOSPH9"/>
</dbReference>
<feature type="region of interest" description="Disordered" evidence="2">
    <location>
        <begin position="1504"/>
        <end position="1610"/>
    </location>
</feature>
<evidence type="ECO:0000256" key="2">
    <source>
        <dbReference type="SAM" id="MobiDB-lite"/>
    </source>
</evidence>
<feature type="compositionally biased region" description="Polar residues" evidence="2">
    <location>
        <begin position="214"/>
        <end position="230"/>
    </location>
</feature>
<name>A0AAE0YCF7_9GAST</name>
<sequence>MFSSNPHFVKSPAIDLCSLPLSDVFVKVKMDSGDGGAEEDSRETHSGGGEQEPKTETLTTGKAQEGLEETLTTNIEGAEVSEPQSDLQLNNRESMQPAGLEQNDIADGNLSRVSDDKDGDRCEKQQEESVGNGAQKNDDSVIVACSVESDSSIQVGQTKMQESPRHTDEEKDHVVGLGSLSTEKNESLKTDVVNEGKDSSALFGIQECSDVTDDSQGMSYGNSPPENESSLHVGGNEKSGEEKEDKEGDGNIKEAEQMSQMEDDITDRNFQLAPGSVPSEEQATKDSVSVDHQLDNQFVTLPVLEDQVNHFGPDSEKQKENGDQPDEGDLCVTPSTLGGEIDDFFASSTGAGNYLSPGEDVSGSNKEDKGGAKSAESPQAGFFPALDNVDLETDEELLDGEKGEDKTENKEEVKEEPGHETKTTNISNNDFENKQQAGYPADKEARGMREDRPTTPMTSPIFCQDNYQVCRELQPGIKECLILETGEQFICVNPPHEEHGGLPPRSEAEKSVYLVKHSEDMESKGRNLRFDSPPLVTDNGLTPQVYRTTHPTMLKIDNVLSPSEAFAYVSFDDGDSGESKGIPDQNFTEGPSQRKFLNGMQQGYITRNGIPIIMDDAEEEVKRTNPSKERPFNLSDLGGQRNTNRNTNSNNVFSFKQGDLDIHPSGYHSEFESSDILSSSGRQRYKEVEEDSGEDFFLWERKTEETARKMGEDESEELIELVPDDTENSDGKGRDTPTLAESGAFWKTEANSLRLNLNNNNDGEDKDAEGDGTMDENNSANGKVSRGSRNGKARSRPQSSSKSVNRSTHDQSSEYSNSHRLRPDSHSYSSHRHSPSRSNYLHDSSDYRTRDSGSLYRSGEHSSIDSSRLSTRFRHLDRGDMQSAASRLDSSTVPRFNTLHDQQVSWLDMFKMIEAQHRTELRSQHEQHERLLHEMQKNMARELSKQQDTLKHSLSAHREILEELSPGRHRDSRQNKNQSRQFDDIEGSSVDSHRSVESPADQSSHTTLQGVDVSLKNPPPFSRYSDLYDNKDPDDLPVKRSLESELSSPSRPADTSLSQSHISLGRDKLLRGGVYSSPMPLAKSKHKNSPRAHKSSSEGTVHSSPKDDKSRNANSTRKLPTDLRRNRLEQECLGSTDVSQAESEDFLSPRTRINLREKHARHLADLRAYYEEELRDMRQMLQASQRKLERGGGDGSSSNKSQSQVTSLQQPLGQSMEEKILAKENEELRQRCRELQDDYHDSKSEIRELQQKIQGLEIRASDYAERYDQSQAQVLNLGSRLEELTEFAKEKESTSSDLEVKNKKVAESLQMAYKKEKELTESLHSAKTTIQRLVDKYEMLEKDYTLLKESATANQEKLLQSRQEAIETNNKFSRLEMDNKQLQHDNEILKHELTMARSSLSMRTSYEDSFSPSRTREQGRANHNASTSVRARSRDRSQHNSSPTSLRNRNPRANSPDDETVSPVDDLIRSPILRAEQELRKLQGSVGGAVGSESREFAPKLQRKFYGTEVPSQTGATSSNRSRNVFSPSSKTGSSLEKKGRSAPQGKITRASANRPSSSKAEPLNFITEKDRAGRVGNQRDKKSRDNSADRDQNRSSRKPTFASNGMSGELAMERIKSGDIVSRPDWEDVYTSMAPSRSGGFGIDSTSNRSATREQILQERVRNIDNLEKKYDKLVTQKRKYESSLSKLPAHGHRGEKERLEAELDELDKELGSVRMSLKRFHVLKSTI</sequence>
<feature type="compositionally biased region" description="Basic and acidic residues" evidence="2">
    <location>
        <begin position="1026"/>
        <end position="1043"/>
    </location>
</feature>
<feature type="compositionally biased region" description="Basic and acidic residues" evidence="2">
    <location>
        <begin position="162"/>
        <end position="174"/>
    </location>
</feature>
<feature type="compositionally biased region" description="Basic and acidic residues" evidence="2">
    <location>
        <begin position="620"/>
        <end position="631"/>
    </location>
</feature>
<feature type="region of interest" description="Disordered" evidence="2">
    <location>
        <begin position="305"/>
        <end position="459"/>
    </location>
</feature>
<feature type="compositionally biased region" description="Polar residues" evidence="2">
    <location>
        <begin position="1000"/>
        <end position="1009"/>
    </location>
</feature>
<feature type="coiled-coil region" evidence="1">
    <location>
        <begin position="1658"/>
        <end position="1718"/>
    </location>
</feature>
<feature type="compositionally biased region" description="Polar residues" evidence="2">
    <location>
        <begin position="796"/>
        <end position="806"/>
    </location>
</feature>
<feature type="compositionally biased region" description="Basic and acidic residues" evidence="2">
    <location>
        <begin position="399"/>
        <end position="422"/>
    </location>
</feature>